<keyword evidence="5 9" id="KW-0653">Protein transport</keyword>
<evidence type="ECO:0000256" key="8">
    <source>
        <dbReference type="ARBA" id="ARBA00023136"/>
    </source>
</evidence>
<dbReference type="EMBL" id="CP095075">
    <property type="protein sequence ID" value="UOR10624.1"/>
    <property type="molecule type" value="Genomic_DNA"/>
</dbReference>
<gene>
    <name evidence="9 10" type="primary">secE</name>
    <name evidence="10" type="ORF">MUO15_13255</name>
</gene>
<dbReference type="PANTHER" id="PTHR33910:SF1">
    <property type="entry name" value="PROTEIN TRANSLOCASE SUBUNIT SECE"/>
    <property type="match status" value="1"/>
</dbReference>
<comment type="function">
    <text evidence="9">Essential subunit of the Sec protein translocation channel SecYEG. Clamps together the 2 halves of SecY. May contact the channel plug during translocation.</text>
</comment>
<organism evidence="10 11">
    <name type="scientific">Halobacillus amylolyticus</name>
    <dbReference type="NCBI Taxonomy" id="2932259"/>
    <lineage>
        <taxon>Bacteria</taxon>
        <taxon>Bacillati</taxon>
        <taxon>Bacillota</taxon>
        <taxon>Bacilli</taxon>
        <taxon>Bacillales</taxon>
        <taxon>Bacillaceae</taxon>
        <taxon>Halobacillus</taxon>
    </lineage>
</organism>
<evidence type="ECO:0000256" key="3">
    <source>
        <dbReference type="ARBA" id="ARBA00022475"/>
    </source>
</evidence>
<dbReference type="HAMAP" id="MF_00422">
    <property type="entry name" value="SecE"/>
    <property type="match status" value="1"/>
</dbReference>
<dbReference type="InterPro" id="IPR005807">
    <property type="entry name" value="SecE_bac"/>
</dbReference>
<comment type="subcellular location">
    <subcellularLocation>
        <location evidence="9">Cell membrane</location>
        <topology evidence="9">Single-pass membrane protein</topology>
    </subcellularLocation>
    <subcellularLocation>
        <location evidence="1">Membrane</location>
    </subcellularLocation>
</comment>
<feature type="transmembrane region" description="Helical" evidence="9">
    <location>
        <begin position="23"/>
        <end position="44"/>
    </location>
</feature>
<dbReference type="PANTHER" id="PTHR33910">
    <property type="entry name" value="PROTEIN TRANSLOCASE SUBUNIT SECE"/>
    <property type="match status" value="1"/>
</dbReference>
<comment type="similarity">
    <text evidence="9">Belongs to the SecE/SEC61-gamma family.</text>
</comment>
<dbReference type="InterPro" id="IPR038379">
    <property type="entry name" value="SecE_sf"/>
</dbReference>
<accession>A0ABY4H7Q3</accession>
<evidence type="ECO:0000256" key="2">
    <source>
        <dbReference type="ARBA" id="ARBA00022448"/>
    </source>
</evidence>
<evidence type="ECO:0000256" key="6">
    <source>
        <dbReference type="ARBA" id="ARBA00022989"/>
    </source>
</evidence>
<dbReference type="RefSeq" id="WP_245029817.1">
    <property type="nucleotide sequence ID" value="NZ_CP095075.1"/>
</dbReference>
<evidence type="ECO:0000256" key="7">
    <source>
        <dbReference type="ARBA" id="ARBA00023010"/>
    </source>
</evidence>
<keyword evidence="6 9" id="KW-1133">Transmembrane helix</keyword>
<keyword evidence="3 9" id="KW-1003">Cell membrane</keyword>
<dbReference type="NCBIfam" id="TIGR00964">
    <property type="entry name" value="secE_bact"/>
    <property type="match status" value="1"/>
</dbReference>
<dbReference type="Proteomes" id="UP000830326">
    <property type="component" value="Chromosome"/>
</dbReference>
<reference evidence="10" key="1">
    <citation type="submission" date="2022-04" db="EMBL/GenBank/DDBJ databases">
        <title>Halobacillus sp. isolated from saltern.</title>
        <authorList>
            <person name="Won M."/>
            <person name="Lee C.-M."/>
            <person name="Woen H.-Y."/>
            <person name="Kwon S.-W."/>
        </authorList>
    </citation>
    <scope>NUCLEOTIDE SEQUENCE</scope>
    <source>
        <strain evidence="10">SSHM10-5</strain>
    </source>
</reference>
<keyword evidence="2 9" id="KW-0813">Transport</keyword>
<proteinExistence type="inferred from homology"/>
<sequence>MFKFFKNVAREMRKVSWPKGRELTRYTITVLGTVAFVAVFFAVVDLGISQVLELISK</sequence>
<dbReference type="InterPro" id="IPR001901">
    <property type="entry name" value="Translocase_SecE/Sec61-g"/>
</dbReference>
<evidence type="ECO:0000313" key="11">
    <source>
        <dbReference type="Proteomes" id="UP000830326"/>
    </source>
</evidence>
<evidence type="ECO:0000256" key="5">
    <source>
        <dbReference type="ARBA" id="ARBA00022927"/>
    </source>
</evidence>
<evidence type="ECO:0000256" key="1">
    <source>
        <dbReference type="ARBA" id="ARBA00004370"/>
    </source>
</evidence>
<comment type="subunit">
    <text evidence="9">Component of the Sec protein translocase complex. Heterotrimer consisting of SecY, SecE and SecG subunits. The heterotrimers can form oligomers, although 1 heterotrimer is thought to be able to translocate proteins. Interacts with the ribosome. Interacts with SecDF, and other proteins may be involved. Interacts with SecA.</text>
</comment>
<evidence type="ECO:0000256" key="9">
    <source>
        <dbReference type="HAMAP-Rule" id="MF_00422"/>
    </source>
</evidence>
<dbReference type="PROSITE" id="PS01067">
    <property type="entry name" value="SECE_SEC61G"/>
    <property type="match status" value="1"/>
</dbReference>
<keyword evidence="7 9" id="KW-0811">Translocation</keyword>
<evidence type="ECO:0000256" key="4">
    <source>
        <dbReference type="ARBA" id="ARBA00022692"/>
    </source>
</evidence>
<keyword evidence="11" id="KW-1185">Reference proteome</keyword>
<name>A0ABY4H7Q3_9BACI</name>
<protein>
    <recommendedName>
        <fullName evidence="9">Protein translocase subunit SecE</fullName>
    </recommendedName>
</protein>
<keyword evidence="8 9" id="KW-0472">Membrane</keyword>
<keyword evidence="4 9" id="KW-0812">Transmembrane</keyword>
<dbReference type="Gene3D" id="1.20.5.1030">
    <property type="entry name" value="Preprotein translocase secy subunit"/>
    <property type="match status" value="1"/>
</dbReference>
<evidence type="ECO:0000313" key="10">
    <source>
        <dbReference type="EMBL" id="UOR10624.1"/>
    </source>
</evidence>
<dbReference type="Pfam" id="PF00584">
    <property type="entry name" value="SecE"/>
    <property type="match status" value="1"/>
</dbReference>